<evidence type="ECO:0000256" key="5">
    <source>
        <dbReference type="ARBA" id="ARBA00023136"/>
    </source>
</evidence>
<keyword evidence="7" id="KW-0732">Signal</keyword>
<dbReference type="GO" id="GO:0005886">
    <property type="term" value="C:plasma membrane"/>
    <property type="evidence" value="ECO:0007669"/>
    <property type="project" value="UniProtKB-SubCell"/>
</dbReference>
<feature type="chain" id="PRO_5040820716" evidence="7">
    <location>
        <begin position="26"/>
        <end position="281"/>
    </location>
</feature>
<accession>A0A9X4KVJ1</accession>
<dbReference type="EMBL" id="JAPDIA010000007">
    <property type="protein sequence ID" value="MDG0811670.1"/>
    <property type="molecule type" value="Genomic_DNA"/>
</dbReference>
<keyword evidence="4" id="KW-1133">Transmembrane helix</keyword>
<dbReference type="AlphaFoldDB" id="A0A9X4KVJ1"/>
<feature type="compositionally biased region" description="Basic residues" evidence="6">
    <location>
        <begin position="271"/>
        <end position="281"/>
    </location>
</feature>
<keyword evidence="5" id="KW-0472">Membrane</keyword>
<evidence type="ECO:0000256" key="2">
    <source>
        <dbReference type="ARBA" id="ARBA00022475"/>
    </source>
</evidence>
<dbReference type="InterPro" id="IPR018513">
    <property type="entry name" value="Cell_synthase_bac"/>
</dbReference>
<gene>
    <name evidence="8" type="ORF">OMP40_21575</name>
</gene>
<reference evidence="8" key="1">
    <citation type="submission" date="2022-10" db="EMBL/GenBank/DDBJ databases">
        <title>Comparative genomic analysis of Cohnella hashimotonis sp. nov., isolated from the International Space Station.</title>
        <authorList>
            <person name="Simpson A."/>
            <person name="Venkateswaran K."/>
        </authorList>
    </citation>
    <scope>NUCLEOTIDE SEQUENCE</scope>
    <source>
        <strain evidence="8">DSM 28161</strain>
    </source>
</reference>
<dbReference type="Proteomes" id="UP001153404">
    <property type="component" value="Unassembled WGS sequence"/>
</dbReference>
<evidence type="ECO:0000256" key="4">
    <source>
        <dbReference type="ARBA" id="ARBA00022989"/>
    </source>
</evidence>
<dbReference type="PANTHER" id="PTHR39083:SF1">
    <property type="entry name" value="CYCLIC DI-GMP-BINDING PROTEIN"/>
    <property type="match status" value="1"/>
</dbReference>
<evidence type="ECO:0000256" key="6">
    <source>
        <dbReference type="SAM" id="MobiDB-lite"/>
    </source>
</evidence>
<comment type="subcellular location">
    <subcellularLocation>
        <location evidence="1">Cell membrane</location>
        <topology evidence="1">Single-pass membrane protein</topology>
    </subcellularLocation>
</comment>
<evidence type="ECO:0000256" key="3">
    <source>
        <dbReference type="ARBA" id="ARBA00022692"/>
    </source>
</evidence>
<dbReference type="PANTHER" id="PTHR39083">
    <property type="entry name" value="CYCLIC DI-GMP-BINDING PROTEIN"/>
    <property type="match status" value="1"/>
</dbReference>
<organism evidence="8 9">
    <name type="scientific">Cohnella rhizosphaerae</name>
    <dbReference type="NCBI Taxonomy" id="1457232"/>
    <lineage>
        <taxon>Bacteria</taxon>
        <taxon>Bacillati</taxon>
        <taxon>Bacillota</taxon>
        <taxon>Bacilli</taxon>
        <taxon>Bacillales</taxon>
        <taxon>Paenibacillaceae</taxon>
        <taxon>Cohnella</taxon>
    </lineage>
</organism>
<dbReference type="RefSeq" id="WP_277534438.1">
    <property type="nucleotide sequence ID" value="NZ_JAPDIA010000007.1"/>
</dbReference>
<comment type="caution">
    <text evidence="8">The sequence shown here is derived from an EMBL/GenBank/DDBJ whole genome shotgun (WGS) entry which is preliminary data.</text>
</comment>
<dbReference type="GO" id="GO:0006011">
    <property type="term" value="P:UDP-alpha-D-glucose metabolic process"/>
    <property type="evidence" value="ECO:0007669"/>
    <property type="project" value="InterPro"/>
</dbReference>
<evidence type="ECO:0000313" key="8">
    <source>
        <dbReference type="EMBL" id="MDG0811670.1"/>
    </source>
</evidence>
<feature type="signal peptide" evidence="7">
    <location>
        <begin position="1"/>
        <end position="25"/>
    </location>
</feature>
<dbReference type="Gene3D" id="2.60.120.260">
    <property type="entry name" value="Galactose-binding domain-like"/>
    <property type="match status" value="1"/>
</dbReference>
<protein>
    <submittedName>
        <fullName evidence="8">Cellulose biosynthesis cyclic di-GMP-binding regulatory protein BcsB</fullName>
    </submittedName>
</protein>
<keyword evidence="2" id="KW-1003">Cell membrane</keyword>
<proteinExistence type="predicted"/>
<keyword evidence="3" id="KW-0812">Transmembrane</keyword>
<evidence type="ECO:0000256" key="7">
    <source>
        <dbReference type="SAM" id="SignalP"/>
    </source>
</evidence>
<dbReference type="Pfam" id="PF03170">
    <property type="entry name" value="BcsB"/>
    <property type="match status" value="1"/>
</dbReference>
<keyword evidence="9" id="KW-1185">Reference proteome</keyword>
<sequence length="281" mass="29161">MKKGLILFMLLCLAAAASAPYAAMAAEPGVNAGVNSGATSYTTPISDTDITLDGNVSYKQQFFQVPAYWKVGQVKVALDYKASPLAQDKLSSVTVSVNGTAVTSFRPVASESARQRMVVEVPVSALIEGTNTLTVQGHIASGDEQVQICTPTYQADKWLQIYKSSGIIVGYTPLPLASAISDFAVRFTGLDTLARQDNAIAVPKDADASELEAAVYALSGLAKSGGAGAKGVPLLAYGIDDGEIAAKKAGRGRRQTRPAPGKSPGADPRCLARRQGGHSAG</sequence>
<name>A0A9X4KVJ1_9BACL</name>
<feature type="region of interest" description="Disordered" evidence="6">
    <location>
        <begin position="246"/>
        <end position="281"/>
    </location>
</feature>
<evidence type="ECO:0000256" key="1">
    <source>
        <dbReference type="ARBA" id="ARBA00004162"/>
    </source>
</evidence>
<evidence type="ECO:0000313" key="9">
    <source>
        <dbReference type="Proteomes" id="UP001153404"/>
    </source>
</evidence>